<comment type="caution">
    <text evidence="7">The sequence shown here is derived from an EMBL/GenBank/DDBJ whole genome shotgun (WGS) entry which is preliminary data.</text>
</comment>
<feature type="domain" description="CWH43-like N-terminal" evidence="6">
    <location>
        <begin position="25"/>
        <end position="252"/>
    </location>
</feature>
<evidence type="ECO:0000256" key="1">
    <source>
        <dbReference type="ARBA" id="ARBA00004127"/>
    </source>
</evidence>
<evidence type="ECO:0000256" key="2">
    <source>
        <dbReference type="ARBA" id="ARBA00006565"/>
    </source>
</evidence>
<dbReference type="AlphaFoldDB" id="A0A8J1XVC7"/>
<dbReference type="OrthoDB" id="191706at2759"/>
<gene>
    <name evidence="7" type="ORF">OFUS_LOCUS12642</name>
</gene>
<evidence type="ECO:0000313" key="8">
    <source>
        <dbReference type="Proteomes" id="UP000749559"/>
    </source>
</evidence>
<dbReference type="Pfam" id="PF10277">
    <property type="entry name" value="Frag1"/>
    <property type="match status" value="1"/>
</dbReference>
<keyword evidence="3" id="KW-0812">Transmembrane</keyword>
<keyword evidence="4" id="KW-1133">Transmembrane helix</keyword>
<reference evidence="7" key="1">
    <citation type="submission" date="2022-03" db="EMBL/GenBank/DDBJ databases">
        <authorList>
            <person name="Martin C."/>
        </authorList>
    </citation>
    <scope>NUCLEOTIDE SEQUENCE</scope>
</reference>
<dbReference type="InterPro" id="IPR050911">
    <property type="entry name" value="DRAM/TMEM150_Autophagy_Mod"/>
</dbReference>
<dbReference type="Proteomes" id="UP000749559">
    <property type="component" value="Unassembled WGS sequence"/>
</dbReference>
<accession>A0A8J1XVC7</accession>
<name>A0A8J1XVC7_OWEFU</name>
<dbReference type="PANTHER" id="PTHR21324">
    <property type="entry name" value="FASTING-INDUCIBLE INTEGRAL MEMBRANE PROTEIN TM6P1-RELATED"/>
    <property type="match status" value="1"/>
</dbReference>
<sequence>MSISLYLLRYHYKRTIEGTMCNQGLAILPIALGLLTFATVLTTYIIALVKGDVEAIFPYISDTGTISPESCIFGQFLNISAFLVLLTIYVRYKQVTEYNKDEDARLRVLSRVGLGIGFFIAAGLSMVANFQELVIEPVHLTGAMLVFGGGVLYGLLDSSVSYRMHPSRNGIYICRVRLTLSLLALIFLITTFVAGVISREAWSGLKEHDHRKLHWKPNDPGYAAHITSTTGEWCLAISFLLYFFTYIRDFQKFHIEIKGHCLAQHLDEEVFIEQTIHGPTETSRLLA</sequence>
<protein>
    <recommendedName>
        <fullName evidence="6">CWH43-like N-terminal domain-containing protein</fullName>
    </recommendedName>
</protein>
<evidence type="ECO:0000256" key="3">
    <source>
        <dbReference type="ARBA" id="ARBA00022692"/>
    </source>
</evidence>
<dbReference type="InterPro" id="IPR019402">
    <property type="entry name" value="CWH43_N"/>
</dbReference>
<proteinExistence type="inferred from homology"/>
<comment type="subcellular location">
    <subcellularLocation>
        <location evidence="1">Endomembrane system</location>
        <topology evidence="1">Multi-pass membrane protein</topology>
    </subcellularLocation>
</comment>
<dbReference type="GO" id="GO:0012505">
    <property type="term" value="C:endomembrane system"/>
    <property type="evidence" value="ECO:0007669"/>
    <property type="project" value="UniProtKB-SubCell"/>
</dbReference>
<evidence type="ECO:0000313" key="7">
    <source>
        <dbReference type="EMBL" id="CAH1786819.1"/>
    </source>
</evidence>
<organism evidence="7 8">
    <name type="scientific">Owenia fusiformis</name>
    <name type="common">Polychaete worm</name>
    <dbReference type="NCBI Taxonomy" id="6347"/>
    <lineage>
        <taxon>Eukaryota</taxon>
        <taxon>Metazoa</taxon>
        <taxon>Spiralia</taxon>
        <taxon>Lophotrochozoa</taxon>
        <taxon>Annelida</taxon>
        <taxon>Polychaeta</taxon>
        <taxon>Sedentaria</taxon>
        <taxon>Canalipalpata</taxon>
        <taxon>Sabellida</taxon>
        <taxon>Oweniida</taxon>
        <taxon>Oweniidae</taxon>
        <taxon>Owenia</taxon>
    </lineage>
</organism>
<keyword evidence="5" id="KW-0472">Membrane</keyword>
<dbReference type="PANTHER" id="PTHR21324:SF2">
    <property type="entry name" value="EG:22E5.9 PROTEIN"/>
    <property type="match status" value="1"/>
</dbReference>
<dbReference type="EMBL" id="CAIIXF020000006">
    <property type="protein sequence ID" value="CAH1786819.1"/>
    <property type="molecule type" value="Genomic_DNA"/>
</dbReference>
<evidence type="ECO:0000259" key="6">
    <source>
        <dbReference type="Pfam" id="PF10277"/>
    </source>
</evidence>
<evidence type="ECO:0000256" key="4">
    <source>
        <dbReference type="ARBA" id="ARBA00022989"/>
    </source>
</evidence>
<keyword evidence="8" id="KW-1185">Reference proteome</keyword>
<comment type="similarity">
    <text evidence="2">Belongs to the DRAM/TMEM150 family.</text>
</comment>
<evidence type="ECO:0000256" key="5">
    <source>
        <dbReference type="ARBA" id="ARBA00023136"/>
    </source>
</evidence>